<dbReference type="InterPro" id="IPR034164">
    <property type="entry name" value="Pepsin-like_dom"/>
</dbReference>
<name>A0A4S9KC82_AURPU</name>
<keyword evidence="2" id="KW-0732">Signal</keyword>
<dbReference type="PROSITE" id="PS51767">
    <property type="entry name" value="PEPTIDASE_A1"/>
    <property type="match status" value="1"/>
</dbReference>
<proteinExistence type="inferred from homology"/>
<sequence length="717" mass="75756">MEGLVLMLLASSAAALPASSAAASQSTPPAMPISYSYGGYPRIEAELQWGTKPQNQIKTIFDTGSIGFWTLGPDSTINDGSSARYAQGPCNKTVKNFYNWPASSTHSKPEAVKGGIGYSYGGNGKLVSGNYHINDTISFGNTKYPAFVNQQVSLANYIQVAQLDSNCVIPESDFDHSILGLAPFGVGGSGIANIGPSFRKNLRDQGKTKSSSFSMWFDKPSSNVKDTHTGTALFGAVPDKSKYSGELVRVKLDPPQEAYVGYYVSLPSMSAKQAKNPSSKSSTIGISDKSVKQCLLDSGTGNDMLPFIGKDVFKASGLINYQSPQGTSIVAWNGTCDSIPASATLDYTFAGSTAGKSVTIKVPIRSYAGGQYDQLSDIPKTVCGLSVEFDEYGSCVFGAPFFTAVFAAFNDDKKQIALAQGGVSTGAAAGTAGLGSEGIANATDGVPDAEQIKQAISSVINLARQHNDTLTGDEKSSEKLKIIFVQHDDKDPKDPLHRSKPTWNLVFQPRLGFDTEMLVSKNVHLAASLRDEGITNLVFVGLQTDYCVRASILGAISSGFEASGIVLLQGAHSTYDDATTGSSCTAASASSCPTRPVICDISAQLPLYNVTGLGGQRVCQVGLPPQTANASILSGLAQCCTDKDPASIRVQDDCVHYCASDQEDFNKCIHSFLTPGFIGHCENISERVETGQAEVRQIRIGLVSLGIVMLSLGAVFL</sequence>
<dbReference type="CDD" id="cd05471">
    <property type="entry name" value="pepsin_like"/>
    <property type="match status" value="1"/>
</dbReference>
<dbReference type="Gene3D" id="2.40.70.10">
    <property type="entry name" value="Acid Proteases"/>
    <property type="match status" value="2"/>
</dbReference>
<feature type="domain" description="Peptidase A1" evidence="3">
    <location>
        <begin position="43"/>
        <end position="419"/>
    </location>
</feature>
<dbReference type="Gene3D" id="3.40.50.850">
    <property type="entry name" value="Isochorismatase-like"/>
    <property type="match status" value="1"/>
</dbReference>
<accession>A0A4S9KC82</accession>
<dbReference type="Pfam" id="PF00857">
    <property type="entry name" value="Isochorismatase"/>
    <property type="match status" value="1"/>
</dbReference>
<dbReference type="InterPro" id="IPR000868">
    <property type="entry name" value="Isochorismatase-like_dom"/>
</dbReference>
<evidence type="ECO:0000256" key="1">
    <source>
        <dbReference type="ARBA" id="ARBA00006336"/>
    </source>
</evidence>
<dbReference type="InterPro" id="IPR021109">
    <property type="entry name" value="Peptidase_aspartic_dom_sf"/>
</dbReference>
<evidence type="ECO:0000313" key="5">
    <source>
        <dbReference type="Proteomes" id="UP000306584"/>
    </source>
</evidence>
<gene>
    <name evidence="4" type="ORF">D6D01_08331</name>
</gene>
<dbReference type="InterPro" id="IPR036380">
    <property type="entry name" value="Isochorismatase-like_sf"/>
</dbReference>
<evidence type="ECO:0000259" key="3">
    <source>
        <dbReference type="PROSITE" id="PS51767"/>
    </source>
</evidence>
<dbReference type="InterPro" id="IPR033121">
    <property type="entry name" value="PEPTIDASE_A1"/>
</dbReference>
<dbReference type="EMBL" id="QZBD01000467">
    <property type="protein sequence ID" value="THY13511.1"/>
    <property type="molecule type" value="Genomic_DNA"/>
</dbReference>
<dbReference type="SUPFAM" id="SSF50630">
    <property type="entry name" value="Acid proteases"/>
    <property type="match status" value="1"/>
</dbReference>
<comment type="caution">
    <text evidence="4">The sequence shown here is derived from an EMBL/GenBank/DDBJ whole genome shotgun (WGS) entry which is preliminary data.</text>
</comment>
<dbReference type="AlphaFoldDB" id="A0A4S9KC82"/>
<organism evidence="4 5">
    <name type="scientific">Aureobasidium pullulans</name>
    <name type="common">Black yeast</name>
    <name type="synonym">Pullularia pullulans</name>
    <dbReference type="NCBI Taxonomy" id="5580"/>
    <lineage>
        <taxon>Eukaryota</taxon>
        <taxon>Fungi</taxon>
        <taxon>Dikarya</taxon>
        <taxon>Ascomycota</taxon>
        <taxon>Pezizomycotina</taxon>
        <taxon>Dothideomycetes</taxon>
        <taxon>Dothideomycetidae</taxon>
        <taxon>Dothideales</taxon>
        <taxon>Saccotheciaceae</taxon>
        <taxon>Aureobasidium</taxon>
    </lineage>
</organism>
<evidence type="ECO:0000313" key="4">
    <source>
        <dbReference type="EMBL" id="THY13511.1"/>
    </source>
</evidence>
<comment type="similarity">
    <text evidence="1">Belongs to the isochorismatase family.</text>
</comment>
<feature type="chain" id="PRO_5020553977" description="Peptidase A1 domain-containing protein" evidence="2">
    <location>
        <begin position="16"/>
        <end position="717"/>
    </location>
</feature>
<evidence type="ECO:0000256" key="2">
    <source>
        <dbReference type="SAM" id="SignalP"/>
    </source>
</evidence>
<reference evidence="4 5" key="1">
    <citation type="submission" date="2018-10" db="EMBL/GenBank/DDBJ databases">
        <title>Fifty Aureobasidium pullulans genomes reveal a recombining polyextremotolerant generalist.</title>
        <authorList>
            <person name="Gostincar C."/>
            <person name="Turk M."/>
            <person name="Zajc J."/>
            <person name="Gunde-Cimerman N."/>
        </authorList>
    </citation>
    <scope>NUCLEOTIDE SEQUENCE [LARGE SCALE GENOMIC DNA]</scope>
    <source>
        <strain evidence="4 5">EXF-6604</strain>
    </source>
</reference>
<dbReference type="SUPFAM" id="SSF52499">
    <property type="entry name" value="Isochorismatase-like hydrolases"/>
    <property type="match status" value="1"/>
</dbReference>
<feature type="signal peptide" evidence="2">
    <location>
        <begin position="1"/>
        <end position="15"/>
    </location>
</feature>
<dbReference type="Pfam" id="PF00026">
    <property type="entry name" value="Asp"/>
    <property type="match status" value="1"/>
</dbReference>
<dbReference type="Proteomes" id="UP000306584">
    <property type="component" value="Unassembled WGS sequence"/>
</dbReference>
<protein>
    <recommendedName>
        <fullName evidence="3">Peptidase A1 domain-containing protein</fullName>
    </recommendedName>
</protein>